<dbReference type="EMBL" id="OU466857">
    <property type="protein sequence ID" value="CAH2036259.1"/>
    <property type="molecule type" value="Genomic_DNA"/>
</dbReference>
<dbReference type="Proteomes" id="UP000836841">
    <property type="component" value="Chromosome 1"/>
</dbReference>
<proteinExistence type="predicted"/>
<keyword evidence="1" id="KW-1133">Transmembrane helix</keyword>
<sequence>MVSEVGDVHGLSFRNIPALMTTAIGDMVVVSWLFLVPLLEFVLQRQCDAALVSTVHRKCTSSLVTWACDPSGDNKVMELWADLFRPDSEGLFTGLPIPSRELSLRIRAKACGSDSLRVEETA</sequence>
<reference evidence="2 3" key="1">
    <citation type="submission" date="2022-03" db="EMBL/GenBank/DDBJ databases">
        <authorList>
            <person name="Nunn A."/>
            <person name="Chopra R."/>
            <person name="Nunn A."/>
            <person name="Contreras Garrido A."/>
        </authorList>
    </citation>
    <scope>NUCLEOTIDE SEQUENCE [LARGE SCALE GENOMIC DNA]</scope>
</reference>
<organism evidence="2 3">
    <name type="scientific">Thlaspi arvense</name>
    <name type="common">Field penny-cress</name>
    <dbReference type="NCBI Taxonomy" id="13288"/>
    <lineage>
        <taxon>Eukaryota</taxon>
        <taxon>Viridiplantae</taxon>
        <taxon>Streptophyta</taxon>
        <taxon>Embryophyta</taxon>
        <taxon>Tracheophyta</taxon>
        <taxon>Spermatophyta</taxon>
        <taxon>Magnoliopsida</taxon>
        <taxon>eudicotyledons</taxon>
        <taxon>Gunneridae</taxon>
        <taxon>Pentapetalae</taxon>
        <taxon>rosids</taxon>
        <taxon>malvids</taxon>
        <taxon>Brassicales</taxon>
        <taxon>Brassicaceae</taxon>
        <taxon>Thlaspideae</taxon>
        <taxon>Thlaspi</taxon>
    </lineage>
</organism>
<accession>A0AAU9R8G4</accession>
<gene>
    <name evidence="2" type="ORF">TAV2_LOCUS1852</name>
</gene>
<evidence type="ECO:0000313" key="3">
    <source>
        <dbReference type="Proteomes" id="UP000836841"/>
    </source>
</evidence>
<keyword evidence="1" id="KW-0472">Membrane</keyword>
<evidence type="ECO:0000256" key="1">
    <source>
        <dbReference type="SAM" id="Phobius"/>
    </source>
</evidence>
<keyword evidence="1" id="KW-0812">Transmembrane</keyword>
<dbReference type="AlphaFoldDB" id="A0AAU9R8G4"/>
<feature type="transmembrane region" description="Helical" evidence="1">
    <location>
        <begin position="16"/>
        <end position="36"/>
    </location>
</feature>
<name>A0AAU9R8G4_THLAR</name>
<protein>
    <submittedName>
        <fullName evidence="2">Uncharacterized protein</fullName>
    </submittedName>
</protein>
<evidence type="ECO:0000313" key="2">
    <source>
        <dbReference type="EMBL" id="CAH2036259.1"/>
    </source>
</evidence>
<keyword evidence="3" id="KW-1185">Reference proteome</keyword>